<proteinExistence type="predicted"/>
<feature type="compositionally biased region" description="Basic and acidic residues" evidence="1">
    <location>
        <begin position="806"/>
        <end position="815"/>
    </location>
</feature>
<feature type="compositionally biased region" description="Basic and acidic residues" evidence="1">
    <location>
        <begin position="296"/>
        <end position="307"/>
    </location>
</feature>
<feature type="compositionally biased region" description="Polar residues" evidence="1">
    <location>
        <begin position="653"/>
        <end position="665"/>
    </location>
</feature>
<feature type="compositionally biased region" description="Polar residues" evidence="1">
    <location>
        <begin position="612"/>
        <end position="623"/>
    </location>
</feature>
<feature type="region of interest" description="Disordered" evidence="1">
    <location>
        <begin position="568"/>
        <end position="815"/>
    </location>
</feature>
<feature type="compositionally biased region" description="Polar residues" evidence="1">
    <location>
        <begin position="745"/>
        <end position="777"/>
    </location>
</feature>
<dbReference type="OrthoDB" id="3560327at2759"/>
<feature type="compositionally biased region" description="Acidic residues" evidence="1">
    <location>
        <begin position="634"/>
        <end position="645"/>
    </location>
</feature>
<feature type="compositionally biased region" description="Basic and acidic residues" evidence="1">
    <location>
        <begin position="450"/>
        <end position="474"/>
    </location>
</feature>
<name>A0A8H7WJK0_9HELO</name>
<dbReference type="Proteomes" id="UP000664132">
    <property type="component" value="Unassembled WGS sequence"/>
</dbReference>
<feature type="region of interest" description="Disordered" evidence="1">
    <location>
        <begin position="410"/>
        <end position="530"/>
    </location>
</feature>
<feature type="compositionally biased region" description="Polar residues" evidence="1">
    <location>
        <begin position="320"/>
        <end position="331"/>
    </location>
</feature>
<feature type="compositionally biased region" description="Basic and acidic residues" evidence="1">
    <location>
        <begin position="423"/>
        <end position="432"/>
    </location>
</feature>
<evidence type="ECO:0000256" key="1">
    <source>
        <dbReference type="SAM" id="MobiDB-lite"/>
    </source>
</evidence>
<feature type="compositionally biased region" description="Polar residues" evidence="1">
    <location>
        <begin position="673"/>
        <end position="728"/>
    </location>
</feature>
<sequence>MKIPSGSLDANGKTAKGEVILTVGEDQVALQEFGTATEGNKTSCYVLTSRGDIPTIRFALNANIADHADLVVDGVLRNSQSGSILKTFKGSFEKALYQGMKTKTKRGAAKYSKMQVKERVSITDVASTNSSTPSAVGNVELRLYRTEPETSEEVKFSEDDTPHTDCADRAPAYDKCAEWFDCNSNLNFEGPLPPFQIDFIDHKDAGKAIKDRVLKDLHTNCRLWATFVFHLRSTADLRRLGFECPIYYSSQSPLPTTSKPRAEAQPIKAEDFKQEPADASIDKSLVEDFVERTSRKNSEVVEVEKRKSSPRPAPVLAPRTTLSSLLNQMSSSKRDESLDVCEKSEDRSTRGSITPTTERSNHAAAVVPNTRYYSCQGLGLSITGAGLERLPVLERSERLTAAKGFVDSKGDVETKQTPLADCDTPRKSRERGPGFLPGVSGVRISPAHKAFLERPATEETESREATPTPARDDALNGDGDDSTGSHQGSPDISARRGLSQPPEVLASMEGGKSIMTGSQGEELVSVWKPPTPPAAALKRHVQAPQCGSADLEDVWGGANIKLSSSLVKDPLESPHPQEQSTKADGLLTNPFHLLDDPRQNNFTFLKPALPGVNSQAKSSQGQVSFKKAPSEAPSETDTEIADPEDIERMVKASQRSTQTTNTSHVPPQLVPLSDTSFKSDMTEGEQANHTHPSQILGSRRFSNTRSGVSSPLSRSFTAHTENRLTPGSPNERIRNHSHAEPSTPGPNTSNSARIQPRTSNNLSSTPVIKQSMSQTPTPLKRKSDMMTGSETPESVKPRKTSIAPAHRNEKFENDKAAAEARIEAAERKREELQNRLEAAREVKREMDKVQELHQKAADVERENADIEAEIAAIYGTKTPT</sequence>
<dbReference type="EMBL" id="JAFJYH010000006">
    <property type="protein sequence ID" value="KAG4425944.1"/>
    <property type="molecule type" value="Genomic_DNA"/>
</dbReference>
<feature type="region of interest" description="Disordered" evidence="1">
    <location>
        <begin position="253"/>
        <end position="276"/>
    </location>
</feature>
<accession>A0A8H7WJK0</accession>
<reference evidence="2" key="1">
    <citation type="submission" date="2021-02" db="EMBL/GenBank/DDBJ databases">
        <title>Genome sequence Cadophora malorum strain M34.</title>
        <authorList>
            <person name="Stefanovic E."/>
            <person name="Vu D."/>
            <person name="Scully C."/>
            <person name="Dijksterhuis J."/>
            <person name="Roader J."/>
            <person name="Houbraken J."/>
        </authorList>
    </citation>
    <scope>NUCLEOTIDE SEQUENCE</scope>
    <source>
        <strain evidence="2">M34</strain>
    </source>
</reference>
<protein>
    <submittedName>
        <fullName evidence="2">Uncharacterized protein</fullName>
    </submittedName>
</protein>
<gene>
    <name evidence="2" type="ORF">IFR04_000888</name>
</gene>
<feature type="compositionally biased region" description="Basic and acidic residues" evidence="1">
    <location>
        <begin position="332"/>
        <end position="349"/>
    </location>
</feature>
<evidence type="ECO:0000313" key="2">
    <source>
        <dbReference type="EMBL" id="KAG4425944.1"/>
    </source>
</evidence>
<keyword evidence="3" id="KW-1185">Reference proteome</keyword>
<comment type="caution">
    <text evidence="2">The sequence shown here is derived from an EMBL/GenBank/DDBJ whole genome shotgun (WGS) entry which is preliminary data.</text>
</comment>
<organism evidence="2 3">
    <name type="scientific">Cadophora malorum</name>
    <dbReference type="NCBI Taxonomy" id="108018"/>
    <lineage>
        <taxon>Eukaryota</taxon>
        <taxon>Fungi</taxon>
        <taxon>Dikarya</taxon>
        <taxon>Ascomycota</taxon>
        <taxon>Pezizomycotina</taxon>
        <taxon>Leotiomycetes</taxon>
        <taxon>Helotiales</taxon>
        <taxon>Ploettnerulaceae</taxon>
        <taxon>Cadophora</taxon>
    </lineage>
</organism>
<dbReference type="AlphaFoldDB" id="A0A8H7WJK0"/>
<feature type="region of interest" description="Disordered" evidence="1">
    <location>
        <begin position="296"/>
        <end position="361"/>
    </location>
</feature>
<evidence type="ECO:0000313" key="3">
    <source>
        <dbReference type="Proteomes" id="UP000664132"/>
    </source>
</evidence>